<proteinExistence type="predicted"/>
<evidence type="ECO:0000256" key="1">
    <source>
        <dbReference type="ARBA" id="ARBA00022692"/>
    </source>
</evidence>
<feature type="domain" description="Major facilitator superfamily (MFS) profile" evidence="5">
    <location>
        <begin position="14"/>
        <end position="404"/>
    </location>
</feature>
<feature type="transmembrane region" description="Helical" evidence="4">
    <location>
        <begin position="48"/>
        <end position="71"/>
    </location>
</feature>
<reference evidence="6 7" key="1">
    <citation type="submission" date="2016-08" db="EMBL/GenBank/DDBJ databases">
        <authorList>
            <person name="Seilhamer J.J."/>
        </authorList>
    </citation>
    <scope>NUCLEOTIDE SEQUENCE [LARGE SCALE GENOMIC DNA]</scope>
    <source>
        <strain evidence="6 7">P1-7</strain>
    </source>
</reference>
<feature type="transmembrane region" description="Helical" evidence="4">
    <location>
        <begin position="169"/>
        <end position="194"/>
    </location>
</feature>
<keyword evidence="2 4" id="KW-1133">Transmembrane helix</keyword>
<evidence type="ECO:0000313" key="6">
    <source>
        <dbReference type="EMBL" id="SCB46666.1"/>
    </source>
</evidence>
<feature type="transmembrane region" description="Helical" evidence="4">
    <location>
        <begin position="78"/>
        <end position="97"/>
    </location>
</feature>
<feature type="transmembrane region" description="Helical" evidence="4">
    <location>
        <begin position="109"/>
        <end position="128"/>
    </location>
</feature>
<dbReference type="Pfam" id="PF07690">
    <property type="entry name" value="MFS_1"/>
    <property type="match status" value="1"/>
</dbReference>
<gene>
    <name evidence="6" type="ORF">GA0061101_12375</name>
</gene>
<evidence type="ECO:0000313" key="7">
    <source>
        <dbReference type="Proteomes" id="UP000199205"/>
    </source>
</evidence>
<dbReference type="PROSITE" id="PS50850">
    <property type="entry name" value="MFS"/>
    <property type="match status" value="1"/>
</dbReference>
<dbReference type="AlphaFoldDB" id="A0A1C3X3H5"/>
<dbReference type="SUPFAM" id="SSF103473">
    <property type="entry name" value="MFS general substrate transporter"/>
    <property type="match status" value="1"/>
</dbReference>
<dbReference type="RefSeq" id="WP_064745840.1">
    <property type="nucleotide sequence ID" value="NZ_JAAMOT010000023.1"/>
</dbReference>
<dbReference type="PANTHER" id="PTHR11360">
    <property type="entry name" value="MONOCARBOXYLATE TRANSPORTER"/>
    <property type="match status" value="1"/>
</dbReference>
<dbReference type="PANTHER" id="PTHR11360:SF284">
    <property type="entry name" value="EG:103B4.3 PROTEIN-RELATED"/>
    <property type="match status" value="1"/>
</dbReference>
<evidence type="ECO:0000256" key="4">
    <source>
        <dbReference type="SAM" id="Phobius"/>
    </source>
</evidence>
<keyword evidence="1 4" id="KW-0812">Transmembrane</keyword>
<feature type="transmembrane region" description="Helical" evidence="4">
    <location>
        <begin position="220"/>
        <end position="240"/>
    </location>
</feature>
<dbReference type="InterPro" id="IPR011701">
    <property type="entry name" value="MFS"/>
</dbReference>
<feature type="transmembrane region" description="Helical" evidence="4">
    <location>
        <begin position="12"/>
        <end position="42"/>
    </location>
</feature>
<dbReference type="InterPro" id="IPR050327">
    <property type="entry name" value="Proton-linked_MCT"/>
</dbReference>
<dbReference type="EMBL" id="FMAF01000023">
    <property type="protein sequence ID" value="SCB46666.1"/>
    <property type="molecule type" value="Genomic_DNA"/>
</dbReference>
<feature type="transmembrane region" description="Helical" evidence="4">
    <location>
        <begin position="284"/>
        <end position="306"/>
    </location>
</feature>
<evidence type="ECO:0000259" key="5">
    <source>
        <dbReference type="PROSITE" id="PS50850"/>
    </source>
</evidence>
<feature type="transmembrane region" description="Helical" evidence="4">
    <location>
        <begin position="378"/>
        <end position="399"/>
    </location>
</feature>
<name>A0A1C3X3H5_9HYPH</name>
<evidence type="ECO:0000256" key="2">
    <source>
        <dbReference type="ARBA" id="ARBA00022989"/>
    </source>
</evidence>
<dbReference type="InterPro" id="IPR036259">
    <property type="entry name" value="MFS_trans_sf"/>
</dbReference>
<dbReference type="InterPro" id="IPR020846">
    <property type="entry name" value="MFS_dom"/>
</dbReference>
<dbReference type="GO" id="GO:0022857">
    <property type="term" value="F:transmembrane transporter activity"/>
    <property type="evidence" value="ECO:0007669"/>
    <property type="project" value="InterPro"/>
</dbReference>
<feature type="transmembrane region" description="Helical" evidence="4">
    <location>
        <begin position="260"/>
        <end position="277"/>
    </location>
</feature>
<keyword evidence="3 4" id="KW-0472">Membrane</keyword>
<organism evidence="6 7">
    <name type="scientific">Rhizobium lusitanum</name>
    <dbReference type="NCBI Taxonomy" id="293958"/>
    <lineage>
        <taxon>Bacteria</taxon>
        <taxon>Pseudomonadati</taxon>
        <taxon>Pseudomonadota</taxon>
        <taxon>Alphaproteobacteria</taxon>
        <taxon>Hyphomicrobiales</taxon>
        <taxon>Rhizobiaceae</taxon>
        <taxon>Rhizobium/Agrobacterium group</taxon>
        <taxon>Rhizobium</taxon>
    </lineage>
</organism>
<accession>A0A1C3X3H5</accession>
<feature type="transmembrane region" description="Helical" evidence="4">
    <location>
        <begin position="312"/>
        <end position="338"/>
    </location>
</feature>
<sequence length="411" mass="43259">MRGTGVEEFRDGWRLVLAGLCGSLLGMPAIPFYTIGVFAPIFAEEFGWSFATIFGGLSLLAGSVLIVGPFFATLIDRLGARTVASISLPCLGLSYMTLAASNGSVAQYYLSWLAIAICGLGATPVVFTRVINSAFAERRGLALGIVLSGAGLFAFAVKPLAQLLIEIGGWRVAILVVGALPVFIACPLVFWGFAGSQSKDVHVRPATGQDFEGMMAGRAFLSRSFWLLAIVFIPMSLAVAAPLPNIENILRSLRLPPGDIVRLASLVGIAAVAGRLLGGLLVDLFWAPAVGTVILTMGAVSCLILSQDSVSFSTAAIAIVLLGLTSGIEFDLMAYLVARYLGMRSYATTYATLYGIFVVGAFVGPSLFGYVFDRTGTYAGILQACALLLVGGALLILFLGPYPVRKTQTFP</sequence>
<dbReference type="Proteomes" id="UP000199205">
    <property type="component" value="Unassembled WGS sequence"/>
</dbReference>
<feature type="transmembrane region" description="Helical" evidence="4">
    <location>
        <begin position="140"/>
        <end position="157"/>
    </location>
</feature>
<evidence type="ECO:0000256" key="3">
    <source>
        <dbReference type="ARBA" id="ARBA00023136"/>
    </source>
</evidence>
<protein>
    <submittedName>
        <fullName evidence="6">Predicted arabinose efflux permease, MFS family</fullName>
    </submittedName>
</protein>
<feature type="transmembrane region" description="Helical" evidence="4">
    <location>
        <begin position="350"/>
        <end position="372"/>
    </location>
</feature>
<dbReference type="Gene3D" id="1.20.1250.20">
    <property type="entry name" value="MFS general substrate transporter like domains"/>
    <property type="match status" value="2"/>
</dbReference>